<dbReference type="GO" id="GO:0022626">
    <property type="term" value="C:cytosolic ribosome"/>
    <property type="evidence" value="ECO:0007669"/>
    <property type="project" value="UniProtKB-ARBA"/>
</dbReference>
<proteinExistence type="inferred from homology"/>
<dbReference type="EMBL" id="CP001670">
    <property type="protein sequence ID" value="AFZ81579.1"/>
    <property type="molecule type" value="Genomic_DNA"/>
</dbReference>
<dbReference type="Pfam" id="PF01249">
    <property type="entry name" value="Ribosomal_S21e"/>
    <property type="match status" value="1"/>
</dbReference>
<protein>
    <recommendedName>
        <fullName evidence="4">40S ribosomal protein S21</fullName>
    </recommendedName>
</protein>
<keyword evidence="2 4" id="KW-0689">Ribosomal protein</keyword>
<dbReference type="GO" id="GO:0006412">
    <property type="term" value="P:translation"/>
    <property type="evidence" value="ECO:0007669"/>
    <property type="project" value="InterPro"/>
</dbReference>
<dbReference type="InterPro" id="IPR038579">
    <property type="entry name" value="Ribosomal_eS21_sf"/>
</dbReference>
<dbReference type="GO" id="GO:0003735">
    <property type="term" value="F:structural constituent of ribosome"/>
    <property type="evidence" value="ECO:0007669"/>
    <property type="project" value="InterPro"/>
</dbReference>
<reference evidence="5 6" key="1">
    <citation type="journal article" date="2012" name="BMC Genomics">
        <title>Comparative genomic analysis and phylogenetic position of Theileria equi.</title>
        <authorList>
            <person name="Kappmeyer L.S."/>
            <person name="Thiagarajan M."/>
            <person name="Herndon D.R."/>
            <person name="Ramsay J.D."/>
            <person name="Caler E."/>
            <person name="Djikeng A."/>
            <person name="Gillespie J.J."/>
            <person name="Lau A.O."/>
            <person name="Roalson E.H."/>
            <person name="Silva J.C."/>
            <person name="Silva M.G."/>
            <person name="Suarez C.E."/>
            <person name="Ueti M.W."/>
            <person name="Nene V.M."/>
            <person name="Mealey R.H."/>
            <person name="Knowles D.P."/>
            <person name="Brayton K.A."/>
        </authorList>
    </citation>
    <scope>NUCLEOTIDE SEQUENCE [LARGE SCALE GENOMIC DNA]</scope>
    <source>
        <strain evidence="5 6">WA</strain>
    </source>
</reference>
<keyword evidence="6" id="KW-1185">Reference proteome</keyword>
<dbReference type="VEuPathDB" id="PiroplasmaDB:BEWA_009930"/>
<sequence length="82" mass="9084">MINDDGKLVDLYIPRKCSATNRIISAKDHGAVQISIGMVDERGVYNNTSFSLALSPEVRQRGDADEMVNRLLKEEGIMTKST</sequence>
<dbReference type="STRING" id="1537102.L0B382"/>
<keyword evidence="3 4" id="KW-0687">Ribonucleoprotein</keyword>
<evidence type="ECO:0000313" key="5">
    <source>
        <dbReference type="EMBL" id="AFZ81579.1"/>
    </source>
</evidence>
<dbReference type="OrthoDB" id="278325at2759"/>
<evidence type="ECO:0000256" key="4">
    <source>
        <dbReference type="PIRNR" id="PIRNR002148"/>
    </source>
</evidence>
<dbReference type="PIRSF" id="PIRSF002148">
    <property type="entry name" value="Ribosomal_S21e"/>
    <property type="match status" value="1"/>
</dbReference>
<evidence type="ECO:0000256" key="1">
    <source>
        <dbReference type="ARBA" id="ARBA00010228"/>
    </source>
</evidence>
<dbReference type="RefSeq" id="XP_004831245.1">
    <property type="nucleotide sequence ID" value="XM_004831188.1"/>
</dbReference>
<dbReference type="KEGG" id="beq:BEWA_009930"/>
<name>L0B382_THEEQ</name>
<organism evidence="5 6">
    <name type="scientific">Theileria equi strain WA</name>
    <dbReference type="NCBI Taxonomy" id="1537102"/>
    <lineage>
        <taxon>Eukaryota</taxon>
        <taxon>Sar</taxon>
        <taxon>Alveolata</taxon>
        <taxon>Apicomplexa</taxon>
        <taxon>Aconoidasida</taxon>
        <taxon>Piroplasmida</taxon>
        <taxon>Theileriidae</taxon>
        <taxon>Theileria</taxon>
    </lineage>
</organism>
<dbReference type="PROSITE" id="PS00996">
    <property type="entry name" value="RIBOSOMAL_S21E"/>
    <property type="match status" value="1"/>
</dbReference>
<dbReference type="GeneID" id="15804800"/>
<accession>L0B382</accession>
<evidence type="ECO:0000256" key="2">
    <source>
        <dbReference type="ARBA" id="ARBA00022980"/>
    </source>
</evidence>
<dbReference type="eggNOG" id="KOG3486">
    <property type="taxonomic scope" value="Eukaryota"/>
</dbReference>
<dbReference type="AlphaFoldDB" id="L0B382"/>
<dbReference type="FunFam" id="3.30.1230.20:FF:000001">
    <property type="entry name" value="40S ribosomal protein S21"/>
    <property type="match status" value="1"/>
</dbReference>
<dbReference type="Proteomes" id="UP000031512">
    <property type="component" value="Chromosome 3"/>
</dbReference>
<evidence type="ECO:0000256" key="3">
    <source>
        <dbReference type="ARBA" id="ARBA00023274"/>
    </source>
</evidence>
<evidence type="ECO:0000313" key="6">
    <source>
        <dbReference type="Proteomes" id="UP000031512"/>
    </source>
</evidence>
<gene>
    <name evidence="5" type="ORF">BEWA_009930</name>
</gene>
<comment type="similarity">
    <text evidence="1 4">Belongs to the eukaryotic ribosomal protein eS21 family.</text>
</comment>
<dbReference type="InterPro" id="IPR018279">
    <property type="entry name" value="Ribosomal_eS21_CS"/>
</dbReference>
<dbReference type="PANTHER" id="PTHR10442">
    <property type="entry name" value="40S RIBOSOMAL PROTEIN S21"/>
    <property type="match status" value="1"/>
</dbReference>
<dbReference type="GO" id="GO:1990904">
    <property type="term" value="C:ribonucleoprotein complex"/>
    <property type="evidence" value="ECO:0007669"/>
    <property type="project" value="UniProtKB-KW"/>
</dbReference>
<dbReference type="Gene3D" id="3.30.1230.20">
    <property type="match status" value="1"/>
</dbReference>
<dbReference type="InterPro" id="IPR001931">
    <property type="entry name" value="Ribosomal_eS21"/>
</dbReference>